<comment type="caution">
    <text evidence="1">The sequence shown here is derived from an EMBL/GenBank/DDBJ whole genome shotgun (WGS) entry which is preliminary data.</text>
</comment>
<dbReference type="RefSeq" id="WP_191617753.1">
    <property type="nucleotide sequence ID" value="NZ_JACYFG010000036.1"/>
</dbReference>
<dbReference type="AlphaFoldDB" id="A0A927IG03"/>
<gene>
    <name evidence="1" type="ORF">IEN85_14235</name>
</gene>
<dbReference type="SUPFAM" id="SSF55781">
    <property type="entry name" value="GAF domain-like"/>
    <property type="match status" value="1"/>
</dbReference>
<sequence>MSHIALGRGLKVLHYLVQHGSARFKDLSVLLDPVSPASQMRLLQTLINLGEIEKVDNQYRLSSNSFFGVASSNDPFAIKAEEDAKVTEIIRSLARNTSYSAGLFGWVTPGTMVILNTYSPIGSERRYRPAGQEWPLVPFHDFSQLFLAYTPEYYQEDAFFRWNLYLNDEYKIKDFDAFLTSMNSIREKGYRLSEEIKRTYGSFVMPVFVHEESMPRFALGVLVHDNPSDENLEKVRELVAQGVKDVAAILKDNITPKQLEMDAARLRKVVRYNDPTESED</sequence>
<dbReference type="Proteomes" id="UP000622317">
    <property type="component" value="Unassembled WGS sequence"/>
</dbReference>
<evidence type="ECO:0000313" key="1">
    <source>
        <dbReference type="EMBL" id="MBD5780657.1"/>
    </source>
</evidence>
<protein>
    <submittedName>
        <fullName evidence="1">Uncharacterized protein</fullName>
    </submittedName>
</protein>
<dbReference type="EMBL" id="JACYFG010000036">
    <property type="protein sequence ID" value="MBD5780657.1"/>
    <property type="molecule type" value="Genomic_DNA"/>
</dbReference>
<dbReference type="InterPro" id="IPR029016">
    <property type="entry name" value="GAF-like_dom_sf"/>
</dbReference>
<evidence type="ECO:0000313" key="2">
    <source>
        <dbReference type="Proteomes" id="UP000622317"/>
    </source>
</evidence>
<organism evidence="1 2">
    <name type="scientific">Pelagicoccus enzymogenes</name>
    <dbReference type="NCBI Taxonomy" id="2773457"/>
    <lineage>
        <taxon>Bacteria</taxon>
        <taxon>Pseudomonadati</taxon>
        <taxon>Verrucomicrobiota</taxon>
        <taxon>Opitutia</taxon>
        <taxon>Puniceicoccales</taxon>
        <taxon>Pelagicoccaceae</taxon>
        <taxon>Pelagicoccus</taxon>
    </lineage>
</organism>
<accession>A0A927IG03</accession>
<dbReference type="Gene3D" id="3.30.450.40">
    <property type="match status" value="1"/>
</dbReference>
<reference evidence="1" key="1">
    <citation type="submission" date="2020-09" db="EMBL/GenBank/DDBJ databases">
        <title>Pelagicoccus enzymogenes sp. nov. with an EPS production, isolated from marine sediment.</title>
        <authorList>
            <person name="Feng X."/>
        </authorList>
    </citation>
    <scope>NUCLEOTIDE SEQUENCE</scope>
    <source>
        <strain evidence="1">NFK12</strain>
    </source>
</reference>
<name>A0A927IG03_9BACT</name>
<proteinExistence type="predicted"/>
<keyword evidence="2" id="KW-1185">Reference proteome</keyword>